<sequence>MKLPLLSCLVLLTPVSAFAELVPASDFELASATGQAGVDLTLDFDLSIGEIKYTDDDVFDGGSLSVSGVTLGGGAGRTTLFGEAVTNTSRIDNLTFVIDVDSTGALVIDGGSNGANGEQFVDFNIHVDQVALKNASNQVGAVLVDSMNIYGALGQFRTVISEQEWQFNGLPVNRTTITGDISFGIDDLDLDLSSMLGVQIYDAVLLGGDYIDDTPGSSLASFHYSIAAFDEGVAIDFKGGSAGQNVFDLVMPTVYVGNGLIGGITLDDVSIRGVDLFIAGH</sequence>
<dbReference type="Pfam" id="PF19657">
    <property type="entry name" value="DUF6160"/>
    <property type="match status" value="1"/>
</dbReference>
<organism evidence="2">
    <name type="scientific">hydrothermal vent metagenome</name>
    <dbReference type="NCBI Taxonomy" id="652676"/>
    <lineage>
        <taxon>unclassified sequences</taxon>
        <taxon>metagenomes</taxon>
        <taxon>ecological metagenomes</taxon>
    </lineage>
</organism>
<evidence type="ECO:0000259" key="1">
    <source>
        <dbReference type="Pfam" id="PF19657"/>
    </source>
</evidence>
<gene>
    <name evidence="2" type="ORF">MGWOODY_Tha797</name>
</gene>
<feature type="domain" description="DUF6160" evidence="1">
    <location>
        <begin position="5"/>
        <end position="101"/>
    </location>
</feature>
<proteinExistence type="predicted"/>
<dbReference type="AlphaFoldDB" id="A0A160TCC3"/>
<name>A0A160TCC3_9ZZZZ</name>
<evidence type="ECO:0000313" key="2">
    <source>
        <dbReference type="EMBL" id="CUS41238.1"/>
    </source>
</evidence>
<dbReference type="EMBL" id="CZQC01000036">
    <property type="protein sequence ID" value="CUS41238.1"/>
    <property type="molecule type" value="Genomic_DNA"/>
</dbReference>
<protein>
    <recommendedName>
        <fullName evidence="1">DUF6160 domain-containing protein</fullName>
    </recommendedName>
</protein>
<reference evidence="2" key="1">
    <citation type="submission" date="2015-10" db="EMBL/GenBank/DDBJ databases">
        <authorList>
            <person name="Gilbert D.G."/>
        </authorList>
    </citation>
    <scope>NUCLEOTIDE SEQUENCE</scope>
</reference>
<dbReference type="InterPro" id="IPR046158">
    <property type="entry name" value="DUF6160"/>
</dbReference>
<accession>A0A160TCC3</accession>